<keyword evidence="2" id="KW-0442">Lipid degradation</keyword>
<keyword evidence="11" id="KW-1185">Reference proteome</keyword>
<dbReference type="GO" id="GO:0016509">
    <property type="term" value="F:long-chain (3S)-3-hydroxyacyl-CoA dehydrogenase (NAD+) activity"/>
    <property type="evidence" value="ECO:0007669"/>
    <property type="project" value="TreeGrafter"/>
</dbReference>
<dbReference type="OrthoDB" id="5389341at2"/>
<dbReference type="EMBL" id="PPSK01000017">
    <property type="protein sequence ID" value="POB01870.1"/>
    <property type="molecule type" value="Genomic_DNA"/>
</dbReference>
<dbReference type="RefSeq" id="WP_104739330.1">
    <property type="nucleotide sequence ID" value="NZ_BMHR01000015.1"/>
</dbReference>
<comment type="similarity">
    <text evidence="1">In the central section; belongs to the 3-hydroxyacyl-CoA dehydrogenase family.</text>
</comment>
<dbReference type="PANTHER" id="PTHR43612:SF3">
    <property type="entry name" value="TRIFUNCTIONAL ENZYME SUBUNIT ALPHA, MITOCHONDRIAL"/>
    <property type="match status" value="1"/>
</dbReference>
<dbReference type="Pfam" id="PF00725">
    <property type="entry name" value="3HCDH"/>
    <property type="match status" value="1"/>
</dbReference>
<protein>
    <recommendedName>
        <fullName evidence="9">3-hydroxyacyl-CoA dehydrogenase C-terminal domain-containing protein</fullName>
    </recommendedName>
</protein>
<dbReference type="InterPro" id="IPR006108">
    <property type="entry name" value="3HC_DH_C"/>
</dbReference>
<dbReference type="GO" id="GO:0006635">
    <property type="term" value="P:fatty acid beta-oxidation"/>
    <property type="evidence" value="ECO:0007669"/>
    <property type="project" value="TreeGrafter"/>
</dbReference>
<dbReference type="InterPro" id="IPR029045">
    <property type="entry name" value="ClpP/crotonase-like_dom_sf"/>
</dbReference>
<dbReference type="Gene3D" id="3.90.226.10">
    <property type="entry name" value="2-enoyl-CoA Hydratase, Chain A, domain 1"/>
    <property type="match status" value="1"/>
</dbReference>
<dbReference type="SUPFAM" id="SSF48179">
    <property type="entry name" value="6-phosphogluconate dehydrogenase C-terminal domain-like"/>
    <property type="match status" value="2"/>
</dbReference>
<dbReference type="SUPFAM" id="SSF52096">
    <property type="entry name" value="ClpP/crotonase"/>
    <property type="match status" value="1"/>
</dbReference>
<evidence type="ECO:0000256" key="5">
    <source>
        <dbReference type="ARBA" id="ARBA00023268"/>
    </source>
</evidence>
<organism evidence="10 11">
    <name type="scientific">Halopseudomonas oceani</name>
    <dbReference type="NCBI Taxonomy" id="1708783"/>
    <lineage>
        <taxon>Bacteria</taxon>
        <taxon>Pseudomonadati</taxon>
        <taxon>Pseudomonadota</taxon>
        <taxon>Gammaproteobacteria</taxon>
        <taxon>Pseudomonadales</taxon>
        <taxon>Pseudomonadaceae</taxon>
        <taxon>Halopseudomonas</taxon>
    </lineage>
</organism>
<dbReference type="GO" id="GO:0004300">
    <property type="term" value="F:enoyl-CoA hydratase activity"/>
    <property type="evidence" value="ECO:0007669"/>
    <property type="project" value="TreeGrafter"/>
</dbReference>
<proteinExistence type="inferred from homology"/>
<dbReference type="InterPro" id="IPR008927">
    <property type="entry name" value="6-PGluconate_DH-like_C_sf"/>
</dbReference>
<dbReference type="Gene3D" id="3.40.50.720">
    <property type="entry name" value="NAD(P)-binding Rossmann-like Domain"/>
    <property type="match status" value="1"/>
</dbReference>
<evidence type="ECO:0000256" key="1">
    <source>
        <dbReference type="ARBA" id="ARBA00007005"/>
    </source>
</evidence>
<dbReference type="Pfam" id="PF00378">
    <property type="entry name" value="ECH_1"/>
    <property type="match status" value="1"/>
</dbReference>
<reference evidence="10 11" key="1">
    <citation type="submission" date="2018-01" db="EMBL/GenBank/DDBJ databases">
        <title>Draft genome of the type strain Pseudomonas oceani DSM 100277 isolated from the deep water in Okinawa trough, northwestern Pacific Ocean.</title>
        <authorList>
            <person name="Gomila M."/>
            <person name="Mulet M."/>
            <person name="Garcia-Valdes E."/>
            <person name="Lalucat J."/>
        </authorList>
    </citation>
    <scope>NUCLEOTIDE SEQUENCE [LARGE SCALE GENOMIC DNA]</scope>
    <source>
        <strain evidence="10 11">DSM 100277</strain>
    </source>
</reference>
<feature type="domain" description="3-hydroxyacyl-CoA dehydrogenase C-terminal" evidence="9">
    <location>
        <begin position="503"/>
        <end position="589"/>
    </location>
</feature>
<dbReference type="InterPro" id="IPR050136">
    <property type="entry name" value="FA_oxidation_alpha_subunit"/>
</dbReference>
<evidence type="ECO:0000259" key="9">
    <source>
        <dbReference type="Pfam" id="PF00725"/>
    </source>
</evidence>
<dbReference type="Proteomes" id="UP000243451">
    <property type="component" value="Unassembled WGS sequence"/>
</dbReference>
<gene>
    <name evidence="10" type="ORF">C1949_15260</name>
</gene>
<keyword evidence="2" id="KW-0443">Lipid metabolism</keyword>
<evidence type="ECO:0000313" key="10">
    <source>
        <dbReference type="EMBL" id="POB01870.1"/>
    </source>
</evidence>
<dbReference type="InterPro" id="IPR013328">
    <property type="entry name" value="6PGD_dom2"/>
</dbReference>
<dbReference type="AlphaFoldDB" id="A0A2P4ESA3"/>
<dbReference type="InterPro" id="IPR018376">
    <property type="entry name" value="Enoyl-CoA_hyd/isom_CS"/>
</dbReference>
<comment type="caution">
    <text evidence="10">The sequence shown here is derived from an EMBL/GenBank/DDBJ whole genome shotgun (WGS) entry which is preliminary data.</text>
</comment>
<evidence type="ECO:0000256" key="6">
    <source>
        <dbReference type="RuleBase" id="RU003707"/>
    </source>
</evidence>
<keyword evidence="4" id="KW-0456">Lyase</keyword>
<evidence type="ECO:0000256" key="2">
    <source>
        <dbReference type="ARBA" id="ARBA00022963"/>
    </source>
</evidence>
<accession>A0A2P4ESA3</accession>
<evidence type="ECO:0000256" key="8">
    <source>
        <dbReference type="SAM" id="MobiDB-lite"/>
    </source>
</evidence>
<evidence type="ECO:0000313" key="11">
    <source>
        <dbReference type="Proteomes" id="UP000243451"/>
    </source>
</evidence>
<dbReference type="Gene3D" id="1.10.1040.10">
    <property type="entry name" value="N-(1-d-carboxylethyl)-l-norvaline Dehydrogenase, domain 2"/>
    <property type="match status" value="2"/>
</dbReference>
<dbReference type="PROSITE" id="PS00166">
    <property type="entry name" value="ENOYL_COA_HYDRATASE"/>
    <property type="match status" value="1"/>
</dbReference>
<dbReference type="CDD" id="cd06558">
    <property type="entry name" value="crotonase-like"/>
    <property type="match status" value="1"/>
</dbReference>
<evidence type="ECO:0000256" key="4">
    <source>
        <dbReference type="ARBA" id="ARBA00023239"/>
    </source>
</evidence>
<keyword evidence="5" id="KW-0511">Multifunctional enzyme</keyword>
<dbReference type="InterPro" id="IPR001753">
    <property type="entry name" value="Enoyl-CoA_hydra/iso"/>
</dbReference>
<evidence type="ECO:0000256" key="7">
    <source>
        <dbReference type="SAM" id="Coils"/>
    </source>
</evidence>
<keyword evidence="3" id="KW-0560">Oxidoreductase</keyword>
<evidence type="ECO:0000256" key="3">
    <source>
        <dbReference type="ARBA" id="ARBA00023002"/>
    </source>
</evidence>
<name>A0A2P4ESA3_9GAMM</name>
<sequence>MTQAPDTLTLRERELGPFNHLELQQPAQSPWQHWRLRRDERDVAWLLFDHADSSANLLSSVALIELGDVLASLRRDMPTALVIRSAKPSGFCMGADLKDFRQLDNEADAVRQLVDAHLLAQQLIDLPCPTLAVLHGETLGGGLELALCCDMRLATPDTRTGLPEILVGLHPGLGATARLPDLIDPLLAMRMMLTGKALQAEQAHKAGLIDHVAAEHQLRPLIDDALAGRLPLHRRNLKGRPFRLDWVRRLAAANMRRQASAKADPRHYPAAEALIELWQRHGGKPDLLLHREIYSFARLINSPTSRHLIQLFFQRQRLKDLAVAKENRRLTHLHLLGDSEDGIQLAALAALAGLRVSVGGSTAGMTACIKQISQRTRNEEQRQHALDALIFDPEHHGVAVADALIDAQQTALEQRREQLQKLESRLRAQALVLSFAEPVEPLRAALGDAGRLLGLRFAAPSYGALVEIAAHSTSRNISQQQARQLVGQLGCLALPVSSQPGLLLRRVLAPWLLEAMLLLEEGISADAIDQAALAFGCSRGPLAIAESWGLGDCLALFERLHNERDTPLAEPPLILRNAVEQGRTSLHAKKRSHWKGNKGRAAKLNAEQADRLLLSLLNSAVRACRQGIVSDADMLDAALVLAGYFPPFRGGPLCHARETGHAAIMQRLQSLSTDLGPRFAPDPGWQPVTEETDAGQPLQAG</sequence>
<dbReference type="PANTHER" id="PTHR43612">
    <property type="entry name" value="TRIFUNCTIONAL ENZYME SUBUNIT ALPHA"/>
    <property type="match status" value="1"/>
</dbReference>
<keyword evidence="7" id="KW-0175">Coiled coil</keyword>
<feature type="region of interest" description="Disordered" evidence="8">
    <location>
        <begin position="675"/>
        <end position="701"/>
    </location>
</feature>
<comment type="similarity">
    <text evidence="6">Belongs to the enoyl-CoA hydratase/isomerase family.</text>
</comment>
<feature type="coiled-coil region" evidence="7">
    <location>
        <begin position="405"/>
        <end position="432"/>
    </location>
</feature>